<reference evidence="2" key="1">
    <citation type="submission" date="2013-01" db="EMBL/GenBank/DDBJ databases">
        <title>Draft Genome Sequence of a Mulberry Tree, Morus notabilis C.K. Schneid.</title>
        <authorList>
            <person name="He N."/>
            <person name="Zhao S."/>
        </authorList>
    </citation>
    <scope>NUCLEOTIDE SEQUENCE</scope>
</reference>
<keyword evidence="2" id="KW-1185">Reference proteome</keyword>
<gene>
    <name evidence="1" type="ORF">L484_007176</name>
</gene>
<evidence type="ECO:0000313" key="1">
    <source>
        <dbReference type="EMBL" id="EXB53233.1"/>
    </source>
</evidence>
<accession>W9QSD5</accession>
<dbReference type="Proteomes" id="UP000030645">
    <property type="component" value="Unassembled WGS sequence"/>
</dbReference>
<proteinExistence type="predicted"/>
<sequence length="90" mass="9799">MGVMSCFVIHGIVIGNSLLDMRFHLGALSTASFANALVAETLFYFQGINSKVLLCDNNSVSLNETYNKHVVPGDAFKSMLRNAGDERKGM</sequence>
<organism evidence="1 2">
    <name type="scientific">Morus notabilis</name>
    <dbReference type="NCBI Taxonomy" id="981085"/>
    <lineage>
        <taxon>Eukaryota</taxon>
        <taxon>Viridiplantae</taxon>
        <taxon>Streptophyta</taxon>
        <taxon>Embryophyta</taxon>
        <taxon>Tracheophyta</taxon>
        <taxon>Spermatophyta</taxon>
        <taxon>Magnoliopsida</taxon>
        <taxon>eudicotyledons</taxon>
        <taxon>Gunneridae</taxon>
        <taxon>Pentapetalae</taxon>
        <taxon>rosids</taxon>
        <taxon>fabids</taxon>
        <taxon>Rosales</taxon>
        <taxon>Moraceae</taxon>
        <taxon>Moreae</taxon>
        <taxon>Morus</taxon>
    </lineage>
</organism>
<dbReference type="AlphaFoldDB" id="W9QSD5"/>
<evidence type="ECO:0000313" key="2">
    <source>
        <dbReference type="Proteomes" id="UP000030645"/>
    </source>
</evidence>
<dbReference type="EMBL" id="KE344085">
    <property type="protein sequence ID" value="EXB53233.1"/>
    <property type="molecule type" value="Genomic_DNA"/>
</dbReference>
<protein>
    <submittedName>
        <fullName evidence="1">Uncharacterized protein</fullName>
    </submittedName>
</protein>
<name>W9QSD5_9ROSA</name>